<evidence type="ECO:0000313" key="7">
    <source>
        <dbReference type="Proteomes" id="UP000305939"/>
    </source>
</evidence>
<dbReference type="Gene3D" id="3.40.190.10">
    <property type="entry name" value="Periplasmic binding protein-like II"/>
    <property type="match status" value="2"/>
</dbReference>
<proteinExistence type="inferred from homology"/>
<dbReference type="AlphaFoldDB" id="A0A4S3M064"/>
<dbReference type="RefSeq" id="WP_136336365.1">
    <property type="nucleotide sequence ID" value="NZ_QXMP01000017.1"/>
</dbReference>
<dbReference type="Pfam" id="PF00126">
    <property type="entry name" value="HTH_1"/>
    <property type="match status" value="1"/>
</dbReference>
<dbReference type="GO" id="GO:0000976">
    <property type="term" value="F:transcription cis-regulatory region binding"/>
    <property type="evidence" value="ECO:0007669"/>
    <property type="project" value="TreeGrafter"/>
</dbReference>
<comment type="caution">
    <text evidence="6">The sequence shown here is derived from an EMBL/GenBank/DDBJ whole genome shotgun (WGS) entry which is preliminary data.</text>
</comment>
<dbReference type="GO" id="GO:0003700">
    <property type="term" value="F:DNA-binding transcription factor activity"/>
    <property type="evidence" value="ECO:0007669"/>
    <property type="project" value="InterPro"/>
</dbReference>
<evidence type="ECO:0000256" key="3">
    <source>
        <dbReference type="ARBA" id="ARBA00023125"/>
    </source>
</evidence>
<dbReference type="SUPFAM" id="SSF53850">
    <property type="entry name" value="Periplasmic binding protein-like II"/>
    <property type="match status" value="1"/>
</dbReference>
<evidence type="ECO:0000313" key="6">
    <source>
        <dbReference type="EMBL" id="THD66293.1"/>
    </source>
</evidence>
<keyword evidence="4" id="KW-0804">Transcription</keyword>
<dbReference type="Proteomes" id="UP000305939">
    <property type="component" value="Unassembled WGS sequence"/>
</dbReference>
<dbReference type="PANTHER" id="PTHR30126">
    <property type="entry name" value="HTH-TYPE TRANSCRIPTIONAL REGULATOR"/>
    <property type="match status" value="1"/>
</dbReference>
<keyword evidence="7" id="KW-1185">Reference proteome</keyword>
<accession>A0A4S3M064</accession>
<evidence type="ECO:0000256" key="1">
    <source>
        <dbReference type="ARBA" id="ARBA00009437"/>
    </source>
</evidence>
<evidence type="ECO:0000259" key="5">
    <source>
        <dbReference type="PROSITE" id="PS50931"/>
    </source>
</evidence>
<dbReference type="InterPro" id="IPR000847">
    <property type="entry name" value="LysR_HTH_N"/>
</dbReference>
<dbReference type="PANTHER" id="PTHR30126:SF5">
    <property type="entry name" value="HTH-TYPE TRANSCRIPTIONAL ACTIVATOR CMPR"/>
    <property type="match status" value="1"/>
</dbReference>
<dbReference type="InterPro" id="IPR036388">
    <property type="entry name" value="WH-like_DNA-bd_sf"/>
</dbReference>
<gene>
    <name evidence="6" type="ORF">E7Z59_10785</name>
</gene>
<name>A0A4S3M064_9FLAO</name>
<keyword evidence="2" id="KW-0805">Transcription regulation</keyword>
<comment type="similarity">
    <text evidence="1">Belongs to the LysR transcriptional regulatory family.</text>
</comment>
<dbReference type="EMBL" id="SSMC01000003">
    <property type="protein sequence ID" value="THD66293.1"/>
    <property type="molecule type" value="Genomic_DNA"/>
</dbReference>
<dbReference type="InterPro" id="IPR005119">
    <property type="entry name" value="LysR_subst-bd"/>
</dbReference>
<dbReference type="InterPro" id="IPR036390">
    <property type="entry name" value="WH_DNA-bd_sf"/>
</dbReference>
<feature type="domain" description="HTH lysR-type" evidence="5">
    <location>
        <begin position="3"/>
        <end position="60"/>
    </location>
</feature>
<dbReference type="Pfam" id="PF03466">
    <property type="entry name" value="LysR_substrate"/>
    <property type="match status" value="1"/>
</dbReference>
<protein>
    <submittedName>
        <fullName evidence="6">LysR family transcriptional regulator</fullName>
    </submittedName>
</protein>
<evidence type="ECO:0000256" key="4">
    <source>
        <dbReference type="ARBA" id="ARBA00023163"/>
    </source>
</evidence>
<dbReference type="Gene3D" id="1.10.10.10">
    <property type="entry name" value="Winged helix-like DNA-binding domain superfamily/Winged helix DNA-binding domain"/>
    <property type="match status" value="1"/>
</dbReference>
<keyword evidence="3" id="KW-0238">DNA-binding</keyword>
<reference evidence="6 7" key="1">
    <citation type="submission" date="2019-04" db="EMBL/GenBank/DDBJ databases">
        <title>Draft genome sequence of Robertkochia marina CC-AMO-30D.</title>
        <authorList>
            <person name="Hameed A."/>
            <person name="Lin S.-Y."/>
            <person name="Shahina M."/>
            <person name="Lai W.-A."/>
            <person name="Young C.-C."/>
        </authorList>
    </citation>
    <scope>NUCLEOTIDE SEQUENCE [LARGE SCALE GENOMIC DNA]</scope>
    <source>
        <strain evidence="6 7">CC-AMO-30D</strain>
    </source>
</reference>
<dbReference type="PROSITE" id="PS50931">
    <property type="entry name" value="HTH_LYSR"/>
    <property type="match status" value="1"/>
</dbReference>
<organism evidence="6 7">
    <name type="scientific">Robertkochia marina</name>
    <dbReference type="NCBI Taxonomy" id="1227945"/>
    <lineage>
        <taxon>Bacteria</taxon>
        <taxon>Pseudomonadati</taxon>
        <taxon>Bacteroidota</taxon>
        <taxon>Flavobacteriia</taxon>
        <taxon>Flavobacteriales</taxon>
        <taxon>Flavobacteriaceae</taxon>
        <taxon>Robertkochia</taxon>
    </lineage>
</organism>
<sequence>MDFTLHQMKIFLKVAELGSITRAAEELFLTQPAVSIQLRNMQDQFDVPLTEVIGRKLYITPFGREVEKHARSIVREMEQMKHQTMAYKGYLAGELKISIASTAKYVMPYFLSEFMNRHPGLDLTMDVTNKQKVIRALNNNEVDFAMVSVIPEKLKVNTIQLMKNTLCLVGASGKEYQIRKPKDLEDTSLIFREKGSATRGAMEDYLRLHEVDSHKQIALTSNEAVKQAVIAGLGISIMPLIGIRNDLKKGDLQIIPIKGLPITTYWQLVWLSDKELTPASKAYLEYVESQKQQVIDKHFSWFESFDPEKQISI</sequence>
<evidence type="ECO:0000256" key="2">
    <source>
        <dbReference type="ARBA" id="ARBA00023015"/>
    </source>
</evidence>
<dbReference type="SUPFAM" id="SSF46785">
    <property type="entry name" value="Winged helix' DNA-binding domain"/>
    <property type="match status" value="1"/>
</dbReference>
<dbReference type="OrthoDB" id="9785745at2"/>